<evidence type="ECO:0000256" key="1">
    <source>
        <dbReference type="SAM" id="SignalP"/>
    </source>
</evidence>
<evidence type="ECO:0000259" key="2">
    <source>
        <dbReference type="Pfam" id="PF00144"/>
    </source>
</evidence>
<feature type="chain" id="PRO_5047175647" evidence="1">
    <location>
        <begin position="35"/>
        <end position="453"/>
    </location>
</feature>
<protein>
    <submittedName>
        <fullName evidence="3">Beta-lactamase family protein</fullName>
    </submittedName>
</protein>
<comment type="caution">
    <text evidence="3">The sequence shown here is derived from an EMBL/GenBank/DDBJ whole genome shotgun (WGS) entry which is preliminary data.</text>
</comment>
<evidence type="ECO:0000313" key="3">
    <source>
        <dbReference type="EMBL" id="MCS4554828.1"/>
    </source>
</evidence>
<dbReference type="Gene3D" id="3.40.710.10">
    <property type="entry name" value="DD-peptidase/beta-lactamase superfamily"/>
    <property type="match status" value="1"/>
</dbReference>
<keyword evidence="1" id="KW-0732">Signal</keyword>
<dbReference type="Pfam" id="PF00144">
    <property type="entry name" value="Beta-lactamase"/>
    <property type="match status" value="1"/>
</dbReference>
<dbReference type="InterPro" id="IPR012338">
    <property type="entry name" value="Beta-lactam/transpept-like"/>
</dbReference>
<sequence length="453" mass="50843">MPTPTLLFALPRRHVLHKLFVPLLLSSCSWLSVAATPVTTPVIKPTANTINAAEAQRLDQLLQSYIDQRKLANVVTLVAKDGQIVYEKAFGWKDVSKQVPVATDDYYVLFSQTKAIISVAFMTLVEQGLVDINEPVSQYFSDIPTTVLSNINADGSYQTRPVKTPMTFVHLLSHTAGFNAGQVPKLRWGDAEQTDLPTLVWDGKPVTTYPAGQRSHSDNYQRPYLKDEMQELARWPLGFDPGSEWHYHSSTNMLAYLIERISGQTLQQYVTEHVLEPLGMHDTAWFYSADKLSRFVNAYSSIDGNIVAEPNLYRRGAVSAEQTYAEGAIGLNGPIEDYAKFLQMMLNNGELNGVRILKPETVALMTTVNRLPSDDSDPDDKFRFGLGFELFQKQQPTAAVSNSAYGWGGMMGTGYLVDPQNQLVVLYYINQYQREDLYPQVVKQVYKLFDTAK</sequence>
<dbReference type="SUPFAM" id="SSF56601">
    <property type="entry name" value="beta-lactamase/transpeptidase-like"/>
    <property type="match status" value="1"/>
</dbReference>
<keyword evidence="4" id="KW-1185">Reference proteome</keyword>
<reference evidence="3 4" key="1">
    <citation type="submission" date="2022-02" db="EMBL/GenBank/DDBJ databases">
        <authorList>
            <person name="Zhuang L."/>
        </authorList>
    </citation>
    <scope>NUCLEOTIDE SEQUENCE [LARGE SCALE GENOMIC DNA]</scope>
    <source>
        <strain evidence="3 4">C32</strain>
    </source>
</reference>
<proteinExistence type="predicted"/>
<feature type="domain" description="Beta-lactamase-related" evidence="2">
    <location>
        <begin position="58"/>
        <end position="434"/>
    </location>
</feature>
<evidence type="ECO:0000313" key="4">
    <source>
        <dbReference type="Proteomes" id="UP001201549"/>
    </source>
</evidence>
<dbReference type="PANTHER" id="PTHR43283:SF3">
    <property type="entry name" value="BETA-LACTAMASE FAMILY PROTEIN (AFU_ORTHOLOGUE AFUA_5G07500)"/>
    <property type="match status" value="1"/>
</dbReference>
<name>A0ABT2FF92_9GAMM</name>
<dbReference type="RefSeq" id="WP_238894072.1">
    <property type="nucleotide sequence ID" value="NZ_JAKOGG010000001.1"/>
</dbReference>
<dbReference type="EMBL" id="JAKOGG010000001">
    <property type="protein sequence ID" value="MCS4554828.1"/>
    <property type="molecule type" value="Genomic_DNA"/>
</dbReference>
<dbReference type="PANTHER" id="PTHR43283">
    <property type="entry name" value="BETA-LACTAMASE-RELATED"/>
    <property type="match status" value="1"/>
</dbReference>
<feature type="signal peptide" evidence="1">
    <location>
        <begin position="1"/>
        <end position="34"/>
    </location>
</feature>
<gene>
    <name evidence="3" type="ORF">L9G74_00065</name>
</gene>
<dbReference type="Proteomes" id="UP001201549">
    <property type="component" value="Unassembled WGS sequence"/>
</dbReference>
<dbReference type="InterPro" id="IPR001466">
    <property type="entry name" value="Beta-lactam-related"/>
</dbReference>
<organism evidence="3 4">
    <name type="scientific">Shewanella electrica</name>
    <dbReference type="NCBI Taxonomy" id="515560"/>
    <lineage>
        <taxon>Bacteria</taxon>
        <taxon>Pseudomonadati</taxon>
        <taxon>Pseudomonadota</taxon>
        <taxon>Gammaproteobacteria</taxon>
        <taxon>Alteromonadales</taxon>
        <taxon>Shewanellaceae</taxon>
        <taxon>Shewanella</taxon>
    </lineage>
</organism>
<accession>A0ABT2FF92</accession>
<dbReference type="InterPro" id="IPR050789">
    <property type="entry name" value="Diverse_Enzym_Activities"/>
</dbReference>
<reference evidence="4" key="2">
    <citation type="submission" date="2023-07" db="EMBL/GenBank/DDBJ databases">
        <title>Shewanella mangrovi sp. nov., an acetaldehyde- degrading bacterium isolated from mangrove sediment.</title>
        <authorList>
            <person name="Liu Y."/>
        </authorList>
    </citation>
    <scope>NUCLEOTIDE SEQUENCE [LARGE SCALE GENOMIC DNA]</scope>
    <source>
        <strain evidence="4">C32</strain>
    </source>
</reference>